<feature type="compositionally biased region" description="Low complexity" evidence="3">
    <location>
        <begin position="112"/>
        <end position="124"/>
    </location>
</feature>
<evidence type="ECO:0000256" key="1">
    <source>
        <dbReference type="ARBA" id="ARBA00022884"/>
    </source>
</evidence>
<dbReference type="InterPro" id="IPR012677">
    <property type="entry name" value="Nucleotide-bd_a/b_plait_sf"/>
</dbReference>
<evidence type="ECO:0000259" key="5">
    <source>
        <dbReference type="PROSITE" id="PS50102"/>
    </source>
</evidence>
<feature type="region of interest" description="Disordered" evidence="3">
    <location>
        <begin position="1"/>
        <end position="148"/>
    </location>
</feature>
<proteinExistence type="predicted"/>
<evidence type="ECO:0000313" key="7">
    <source>
        <dbReference type="Proteomes" id="UP000245609"/>
    </source>
</evidence>
<keyword evidence="4" id="KW-0472">Membrane</keyword>
<dbReference type="PROSITE" id="PS50102">
    <property type="entry name" value="RRM"/>
    <property type="match status" value="1"/>
</dbReference>
<dbReference type="GO" id="GO:0000398">
    <property type="term" value="P:mRNA splicing, via spliceosome"/>
    <property type="evidence" value="ECO:0007669"/>
    <property type="project" value="TreeGrafter"/>
</dbReference>
<organism evidence="6 7">
    <name type="scientific">Smittium megazygosporum</name>
    <dbReference type="NCBI Taxonomy" id="133381"/>
    <lineage>
        <taxon>Eukaryota</taxon>
        <taxon>Fungi</taxon>
        <taxon>Fungi incertae sedis</taxon>
        <taxon>Zoopagomycota</taxon>
        <taxon>Kickxellomycotina</taxon>
        <taxon>Harpellomycetes</taxon>
        <taxon>Harpellales</taxon>
        <taxon>Legeriomycetaceae</taxon>
        <taxon>Smittium</taxon>
    </lineage>
</organism>
<gene>
    <name evidence="6" type="ORF">BB560_002507</name>
</gene>
<dbReference type="OrthoDB" id="252020at2759"/>
<feature type="transmembrane region" description="Helical" evidence="4">
    <location>
        <begin position="850"/>
        <end position="872"/>
    </location>
</feature>
<feature type="compositionally biased region" description="Basic residues" evidence="3">
    <location>
        <begin position="73"/>
        <end position="87"/>
    </location>
</feature>
<accession>A0A2T9ZEJ5</accession>
<feature type="compositionally biased region" description="Basic residues" evidence="3">
    <location>
        <begin position="17"/>
        <end position="26"/>
    </location>
</feature>
<sequence length="930" mass="106720">MPKVRSPSRSRSDRSRSPRRYSRSRSRGYNPRFKQNYAKRGSYRARSPTRSSSRSSYSRSRYARRRSSPERRSYRKYSRSPIRHSSRSRSVSRSVSSVNNRSSQKADKSTNRSLSRSRSPKPSSQNKYSPIRSDPIRNIDYVNGDSGIDQMDVETNTIMPSEQTPNVIILDKSKKEAISISRSRSRRYRNRSRNPDENYNTKVATVVVKNLTKRVREAHLEEIFAPYGKIKRATIPLDRRGKFATQMAYIDYETHEQALKAIDYMNGGKLDEEILTVELREPRVPRPRFRSRSPTSRIPARYRRPRNIPARPFQNDFQESHKKKDTIIYLNQSHTSRSINDSAVSFGSQEVDLKNTFKFSLKSVFSTVKSTTNSIEQFQPNGALNSSTRKIPAFSSFIPNIYKTKVRSTEYQIENSGKKSDPAPGKYSLAAQNDENDQVEEQSVIQNETEYNSLKFSNQGGSTSLKRYVNSNKTKSLQTVTKSEADKIVPENLLEQEWINLISRMDFCDNHQVNQTAKIEKCKPNHIAEISESSEMVYRKEDGVEDNNNTKLIQNEQYCLHSNDDMAENKKIPLTVSEIKNIKPDKNKSTNYCFSSDSSSYPGNSNHALLGGYKKTREMLFSTNGRFWFGKLSNKDKKSLEAMVKKGIPPTLRAVLWANISFLINKNKRVFELCVNQMQNFDKPGNRMRSLIKEDILSGSHVHLSRRFIETVLSFEDSVDTESITQSVPDLDPGFKGQNNGGSQHVGKIGNRNSNLRLEGIQEAYFVFETMMDRIVFRKPNYSSQDHISEYKGILSVLINRRFPKLANHLFYVFKYSGKKSFDQRHKARFSELTSFGKGTLPASFLAKSWGIILLNGLPAMFQVSLILLGWLHSPLLQCKTIKEVNRVLNYPKGYLSFVDLSTFEPIAFDHPSFHVSSSEIRSIIKIIRA</sequence>
<dbReference type="GO" id="GO:0005654">
    <property type="term" value="C:nucleoplasm"/>
    <property type="evidence" value="ECO:0007669"/>
    <property type="project" value="TreeGrafter"/>
</dbReference>
<dbReference type="Gene3D" id="3.30.70.330">
    <property type="match status" value="1"/>
</dbReference>
<feature type="compositionally biased region" description="Low complexity" evidence="3">
    <location>
        <begin position="44"/>
        <end position="60"/>
    </location>
</feature>
<dbReference type="SUPFAM" id="SSF54928">
    <property type="entry name" value="RNA-binding domain, RBD"/>
    <property type="match status" value="1"/>
</dbReference>
<reference evidence="6 7" key="1">
    <citation type="journal article" date="2018" name="MBio">
        <title>Comparative Genomics Reveals the Core Gene Toolbox for the Fungus-Insect Symbiosis.</title>
        <authorList>
            <person name="Wang Y."/>
            <person name="Stata M."/>
            <person name="Wang W."/>
            <person name="Stajich J.E."/>
            <person name="White M.M."/>
            <person name="Moncalvo J.M."/>
        </authorList>
    </citation>
    <scope>NUCLEOTIDE SEQUENCE [LARGE SCALE GENOMIC DNA]</scope>
    <source>
        <strain evidence="6 7">SC-DP-2</strain>
    </source>
</reference>
<evidence type="ECO:0000313" key="6">
    <source>
        <dbReference type="EMBL" id="PVV03023.1"/>
    </source>
</evidence>
<dbReference type="Pfam" id="PF00076">
    <property type="entry name" value="RRM_1"/>
    <property type="match status" value="1"/>
</dbReference>
<keyword evidence="1 2" id="KW-0694">RNA-binding</keyword>
<dbReference type="SMART" id="SM00360">
    <property type="entry name" value="RRM"/>
    <property type="match status" value="1"/>
</dbReference>
<dbReference type="PANTHER" id="PTHR15481">
    <property type="entry name" value="RIBONUCLEIC ACID BINDING PROTEIN S1"/>
    <property type="match status" value="1"/>
</dbReference>
<feature type="compositionally biased region" description="Low complexity" evidence="3">
    <location>
        <begin position="88"/>
        <end position="103"/>
    </location>
</feature>
<feature type="domain" description="RRM" evidence="5">
    <location>
        <begin position="204"/>
        <end position="282"/>
    </location>
</feature>
<dbReference type="STRING" id="133381.A0A2T9ZEJ5"/>
<dbReference type="GO" id="GO:0003723">
    <property type="term" value="F:RNA binding"/>
    <property type="evidence" value="ECO:0007669"/>
    <property type="project" value="UniProtKB-UniRule"/>
</dbReference>
<evidence type="ECO:0000256" key="2">
    <source>
        <dbReference type="PROSITE-ProRule" id="PRU00176"/>
    </source>
</evidence>
<dbReference type="AlphaFoldDB" id="A0A2T9ZEJ5"/>
<comment type="caution">
    <text evidence="6">The sequence shown here is derived from an EMBL/GenBank/DDBJ whole genome shotgun (WGS) entry which is preliminary data.</text>
</comment>
<keyword evidence="7" id="KW-1185">Reference proteome</keyword>
<dbReference type="PANTHER" id="PTHR15481:SF0">
    <property type="entry name" value="LD23870P-RELATED"/>
    <property type="match status" value="1"/>
</dbReference>
<dbReference type="GO" id="GO:0061574">
    <property type="term" value="C:ASAP complex"/>
    <property type="evidence" value="ECO:0007669"/>
    <property type="project" value="TreeGrafter"/>
</dbReference>
<dbReference type="Proteomes" id="UP000245609">
    <property type="component" value="Unassembled WGS sequence"/>
</dbReference>
<evidence type="ECO:0000256" key="4">
    <source>
        <dbReference type="SAM" id="Phobius"/>
    </source>
</evidence>
<dbReference type="EMBL" id="MBFS01000287">
    <property type="protein sequence ID" value="PVV03023.1"/>
    <property type="molecule type" value="Genomic_DNA"/>
</dbReference>
<dbReference type="InterPro" id="IPR035979">
    <property type="entry name" value="RBD_domain_sf"/>
</dbReference>
<dbReference type="InterPro" id="IPR000504">
    <property type="entry name" value="RRM_dom"/>
</dbReference>
<protein>
    <recommendedName>
        <fullName evidence="5">RRM domain-containing protein</fullName>
    </recommendedName>
</protein>
<evidence type="ECO:0000256" key="3">
    <source>
        <dbReference type="SAM" id="MobiDB-lite"/>
    </source>
</evidence>
<keyword evidence="4" id="KW-0812">Transmembrane</keyword>
<keyword evidence="4" id="KW-1133">Transmembrane helix</keyword>
<name>A0A2T9ZEJ5_9FUNG</name>
<dbReference type="GO" id="GO:0005737">
    <property type="term" value="C:cytoplasm"/>
    <property type="evidence" value="ECO:0007669"/>
    <property type="project" value="TreeGrafter"/>
</dbReference>